<protein>
    <recommendedName>
        <fullName evidence="8">THAP-type domain-containing protein</fullName>
    </recommendedName>
</protein>
<keyword evidence="2" id="KW-0479">Metal-binding</keyword>
<dbReference type="PROSITE" id="PS50950">
    <property type="entry name" value="ZF_THAP"/>
    <property type="match status" value="1"/>
</dbReference>
<dbReference type="GO" id="GO:0003677">
    <property type="term" value="F:DNA binding"/>
    <property type="evidence" value="ECO:0007669"/>
    <property type="project" value="UniProtKB-UniRule"/>
</dbReference>
<sequence>MVKKCYILNCPTGRKSCKEKCSLFKAPKDEELLEKWRHSIPQKKDKVFRSIDYVCEKHFESKCVISRFQPSVNGDYVVDNLRSKLKENAVPTLFPGVEKSDPQIEKYVPEIKPKYVVVSKDNSEDNYVYVDVEVSDSDYVPICFNCLVGNCCLHSDM</sequence>
<comment type="similarity">
    <text evidence="1">Belongs to the vasopressin/oxytocin family.</text>
</comment>
<proteinExistence type="inferred from homology"/>
<evidence type="ECO:0000313" key="9">
    <source>
        <dbReference type="EMBL" id="KAG8187896.1"/>
    </source>
</evidence>
<reference evidence="9 10" key="1">
    <citation type="journal article" date="2022" name="Nat. Ecol. Evol.">
        <title>A masculinizing supergene underlies an exaggerated male reproductive morph in a spider.</title>
        <authorList>
            <person name="Hendrickx F."/>
            <person name="De Corte Z."/>
            <person name="Sonet G."/>
            <person name="Van Belleghem S.M."/>
            <person name="Kostlbacher S."/>
            <person name="Vangestel C."/>
        </authorList>
    </citation>
    <scope>NUCLEOTIDE SEQUENCE [LARGE SCALE GENOMIC DNA]</scope>
    <source>
        <strain evidence="9">W744_W776</strain>
    </source>
</reference>
<feature type="domain" description="THAP-type" evidence="8">
    <location>
        <begin position="1"/>
        <end position="94"/>
    </location>
</feature>
<evidence type="ECO:0000256" key="4">
    <source>
        <dbReference type="ARBA" id="ARBA00022833"/>
    </source>
</evidence>
<keyword evidence="10" id="KW-1185">Reference proteome</keyword>
<dbReference type="Pfam" id="PF05485">
    <property type="entry name" value="THAP"/>
    <property type="match status" value="1"/>
</dbReference>
<dbReference type="InterPro" id="IPR006612">
    <property type="entry name" value="THAP_Znf"/>
</dbReference>
<evidence type="ECO:0000313" key="10">
    <source>
        <dbReference type="Proteomes" id="UP000827092"/>
    </source>
</evidence>
<dbReference type="EMBL" id="JAFNEN010000256">
    <property type="protein sequence ID" value="KAG8187896.1"/>
    <property type="molecule type" value="Genomic_DNA"/>
</dbReference>
<comment type="caution">
    <text evidence="9">The sequence shown here is derived from an EMBL/GenBank/DDBJ whole genome shotgun (WGS) entry which is preliminary data.</text>
</comment>
<keyword evidence="6" id="KW-1015">Disulfide bond</keyword>
<accession>A0AAV6UU86</accession>
<name>A0AAV6UU86_9ARAC</name>
<dbReference type="InterPro" id="IPR022423">
    <property type="entry name" value="Neurohypophysial_hormone_CS"/>
</dbReference>
<dbReference type="GO" id="GO:0005576">
    <property type="term" value="C:extracellular region"/>
    <property type="evidence" value="ECO:0007669"/>
    <property type="project" value="InterPro"/>
</dbReference>
<evidence type="ECO:0000256" key="7">
    <source>
        <dbReference type="PROSITE-ProRule" id="PRU00309"/>
    </source>
</evidence>
<organism evidence="9 10">
    <name type="scientific">Oedothorax gibbosus</name>
    <dbReference type="NCBI Taxonomy" id="931172"/>
    <lineage>
        <taxon>Eukaryota</taxon>
        <taxon>Metazoa</taxon>
        <taxon>Ecdysozoa</taxon>
        <taxon>Arthropoda</taxon>
        <taxon>Chelicerata</taxon>
        <taxon>Arachnida</taxon>
        <taxon>Araneae</taxon>
        <taxon>Araneomorphae</taxon>
        <taxon>Entelegynae</taxon>
        <taxon>Araneoidea</taxon>
        <taxon>Linyphiidae</taxon>
        <taxon>Erigoninae</taxon>
        <taxon>Oedothorax</taxon>
    </lineage>
</organism>
<evidence type="ECO:0000256" key="3">
    <source>
        <dbReference type="ARBA" id="ARBA00022771"/>
    </source>
</evidence>
<dbReference type="SMART" id="SM00692">
    <property type="entry name" value="DM3"/>
    <property type="match status" value="1"/>
</dbReference>
<evidence type="ECO:0000256" key="2">
    <source>
        <dbReference type="ARBA" id="ARBA00022723"/>
    </source>
</evidence>
<dbReference type="GO" id="GO:0008270">
    <property type="term" value="F:zinc ion binding"/>
    <property type="evidence" value="ECO:0007669"/>
    <property type="project" value="UniProtKB-KW"/>
</dbReference>
<evidence type="ECO:0000256" key="1">
    <source>
        <dbReference type="ARBA" id="ARBA00007369"/>
    </source>
</evidence>
<evidence type="ECO:0000259" key="8">
    <source>
        <dbReference type="PROSITE" id="PS50950"/>
    </source>
</evidence>
<keyword evidence="4" id="KW-0862">Zinc</keyword>
<dbReference type="PANTHER" id="PTHR46927:SF3">
    <property type="entry name" value="THAP-TYPE DOMAIN-CONTAINING PROTEIN"/>
    <property type="match status" value="1"/>
</dbReference>
<keyword evidence="5 7" id="KW-0238">DNA-binding</keyword>
<dbReference type="InterPro" id="IPR052224">
    <property type="entry name" value="THAP_domain_protein"/>
</dbReference>
<dbReference type="PANTHER" id="PTHR46927">
    <property type="entry name" value="AGAP005574-PA"/>
    <property type="match status" value="1"/>
</dbReference>
<keyword evidence="3 7" id="KW-0863">Zinc-finger</keyword>
<dbReference type="Proteomes" id="UP000827092">
    <property type="component" value="Unassembled WGS sequence"/>
</dbReference>
<evidence type="ECO:0000256" key="6">
    <source>
        <dbReference type="ARBA" id="ARBA00023157"/>
    </source>
</evidence>
<dbReference type="SMART" id="SM00980">
    <property type="entry name" value="THAP"/>
    <property type="match status" value="1"/>
</dbReference>
<evidence type="ECO:0000256" key="5">
    <source>
        <dbReference type="ARBA" id="ARBA00023125"/>
    </source>
</evidence>
<dbReference type="AlphaFoldDB" id="A0AAV6UU86"/>
<dbReference type="PROSITE" id="PS00264">
    <property type="entry name" value="NEUROHYPOPHYS_HORM"/>
    <property type="match status" value="1"/>
</dbReference>
<dbReference type="SUPFAM" id="SSF57716">
    <property type="entry name" value="Glucocorticoid receptor-like (DNA-binding domain)"/>
    <property type="match status" value="1"/>
</dbReference>
<gene>
    <name evidence="9" type="ORF">JTE90_001659</name>
</gene>
<dbReference type="GO" id="GO:0005185">
    <property type="term" value="F:neurohypophyseal hormone activity"/>
    <property type="evidence" value="ECO:0007669"/>
    <property type="project" value="InterPro"/>
</dbReference>